<dbReference type="AlphaFoldDB" id="A0A9P4IW91"/>
<accession>A0A9P4IW91</accession>
<dbReference type="Proteomes" id="UP000799439">
    <property type="component" value="Unassembled WGS sequence"/>
</dbReference>
<evidence type="ECO:0000313" key="3">
    <source>
        <dbReference type="Proteomes" id="UP000799439"/>
    </source>
</evidence>
<evidence type="ECO:0000313" key="2">
    <source>
        <dbReference type="EMBL" id="KAF2149645.1"/>
    </source>
</evidence>
<feature type="region of interest" description="Disordered" evidence="1">
    <location>
        <begin position="1"/>
        <end position="30"/>
    </location>
</feature>
<reference evidence="2" key="1">
    <citation type="journal article" date="2020" name="Stud. Mycol.">
        <title>101 Dothideomycetes genomes: a test case for predicting lifestyles and emergence of pathogens.</title>
        <authorList>
            <person name="Haridas S."/>
            <person name="Albert R."/>
            <person name="Binder M."/>
            <person name="Bloem J."/>
            <person name="Labutti K."/>
            <person name="Salamov A."/>
            <person name="Andreopoulos B."/>
            <person name="Baker S."/>
            <person name="Barry K."/>
            <person name="Bills G."/>
            <person name="Bluhm B."/>
            <person name="Cannon C."/>
            <person name="Castanera R."/>
            <person name="Culley D."/>
            <person name="Daum C."/>
            <person name="Ezra D."/>
            <person name="Gonzalez J."/>
            <person name="Henrissat B."/>
            <person name="Kuo A."/>
            <person name="Liang C."/>
            <person name="Lipzen A."/>
            <person name="Lutzoni F."/>
            <person name="Magnuson J."/>
            <person name="Mondo S."/>
            <person name="Nolan M."/>
            <person name="Ohm R."/>
            <person name="Pangilinan J."/>
            <person name="Park H.-J."/>
            <person name="Ramirez L."/>
            <person name="Alfaro M."/>
            <person name="Sun H."/>
            <person name="Tritt A."/>
            <person name="Yoshinaga Y."/>
            <person name="Zwiers L.-H."/>
            <person name="Turgeon B."/>
            <person name="Goodwin S."/>
            <person name="Spatafora J."/>
            <person name="Crous P."/>
            <person name="Grigoriev I."/>
        </authorList>
    </citation>
    <scope>NUCLEOTIDE SEQUENCE</scope>
    <source>
        <strain evidence="2">CBS 260.36</strain>
    </source>
</reference>
<sequence>MPPTTTTSTASLSSSSSSSSSTTSTLKPSVPTTKLPCWCGDDCQCCCIPIPCVVM</sequence>
<organism evidence="2 3">
    <name type="scientific">Myriangium duriaei CBS 260.36</name>
    <dbReference type="NCBI Taxonomy" id="1168546"/>
    <lineage>
        <taxon>Eukaryota</taxon>
        <taxon>Fungi</taxon>
        <taxon>Dikarya</taxon>
        <taxon>Ascomycota</taxon>
        <taxon>Pezizomycotina</taxon>
        <taxon>Dothideomycetes</taxon>
        <taxon>Dothideomycetidae</taxon>
        <taxon>Myriangiales</taxon>
        <taxon>Myriangiaceae</taxon>
        <taxon>Myriangium</taxon>
    </lineage>
</organism>
<keyword evidence="3" id="KW-1185">Reference proteome</keyword>
<dbReference type="EMBL" id="ML996091">
    <property type="protein sequence ID" value="KAF2149645.1"/>
    <property type="molecule type" value="Genomic_DNA"/>
</dbReference>
<protein>
    <submittedName>
        <fullName evidence="2">Uncharacterized protein</fullName>
    </submittedName>
</protein>
<evidence type="ECO:0000256" key="1">
    <source>
        <dbReference type="SAM" id="MobiDB-lite"/>
    </source>
</evidence>
<gene>
    <name evidence="2" type="ORF">K461DRAFT_282044</name>
</gene>
<comment type="caution">
    <text evidence="2">The sequence shown here is derived from an EMBL/GenBank/DDBJ whole genome shotgun (WGS) entry which is preliminary data.</text>
</comment>
<proteinExistence type="predicted"/>
<name>A0A9P4IW91_9PEZI</name>